<dbReference type="InterPro" id="IPR036094">
    <property type="entry name" value="NadA_sf"/>
</dbReference>
<name>A0AAU9EKE0_9FIRM</name>
<comment type="function">
    <text evidence="1 12">Catalyzes the condensation of iminoaspartate with dihydroxyacetone phosphate to form quinolinate.</text>
</comment>
<dbReference type="NCBIfam" id="TIGR00550">
    <property type="entry name" value="nadA"/>
    <property type="match status" value="1"/>
</dbReference>
<evidence type="ECO:0000256" key="5">
    <source>
        <dbReference type="ARBA" id="ARBA00022642"/>
    </source>
</evidence>
<evidence type="ECO:0000256" key="11">
    <source>
        <dbReference type="ARBA" id="ARBA00073059"/>
    </source>
</evidence>
<evidence type="ECO:0000256" key="10">
    <source>
        <dbReference type="ARBA" id="ARBA00050125"/>
    </source>
</evidence>
<comment type="subcellular location">
    <subcellularLocation>
        <location evidence="12">Cytoplasm</location>
    </subcellularLocation>
</comment>
<evidence type="ECO:0000256" key="12">
    <source>
        <dbReference type="HAMAP-Rule" id="MF_00568"/>
    </source>
</evidence>
<dbReference type="AlphaFoldDB" id="A0AAU9EKE0"/>
<comment type="catalytic activity">
    <reaction evidence="10">
        <text>iminosuccinate + dihydroxyacetone phosphate = quinolinate + phosphate + 2 H2O + H(+)</text>
        <dbReference type="Rhea" id="RHEA:25888"/>
        <dbReference type="ChEBI" id="CHEBI:15377"/>
        <dbReference type="ChEBI" id="CHEBI:15378"/>
        <dbReference type="ChEBI" id="CHEBI:29959"/>
        <dbReference type="ChEBI" id="CHEBI:43474"/>
        <dbReference type="ChEBI" id="CHEBI:57642"/>
        <dbReference type="ChEBI" id="CHEBI:77875"/>
        <dbReference type="EC" id="2.5.1.72"/>
    </reaction>
    <physiologicalReaction direction="left-to-right" evidence="10">
        <dbReference type="Rhea" id="RHEA:25889"/>
    </physiologicalReaction>
</comment>
<dbReference type="NCBIfam" id="NF006879">
    <property type="entry name" value="PRK09375.1-4"/>
    <property type="match status" value="1"/>
</dbReference>
<keyword evidence="5 12" id="KW-0662">Pyridine nucleotide biosynthesis</keyword>
<evidence type="ECO:0000256" key="9">
    <source>
        <dbReference type="ARBA" id="ARBA00023014"/>
    </source>
</evidence>
<evidence type="ECO:0000256" key="3">
    <source>
        <dbReference type="ARBA" id="ARBA00012669"/>
    </source>
</evidence>
<keyword evidence="9 12" id="KW-0411">Iron-sulfur</keyword>
<keyword evidence="12" id="KW-0963">Cytoplasm</keyword>
<dbReference type="EMBL" id="AP028654">
    <property type="protein sequence ID" value="BEP27681.1"/>
    <property type="molecule type" value="Genomic_DNA"/>
</dbReference>
<keyword evidence="7 12" id="KW-0479">Metal-binding</keyword>
<feature type="binding site" evidence="12">
    <location>
        <position position="215"/>
    </location>
    <ligand>
        <name>iminosuccinate</name>
        <dbReference type="ChEBI" id="CHEBI:77875"/>
    </ligand>
</feature>
<evidence type="ECO:0000313" key="14">
    <source>
        <dbReference type="Proteomes" id="UP001321786"/>
    </source>
</evidence>
<dbReference type="Gene3D" id="3.40.50.10800">
    <property type="entry name" value="NadA-like"/>
    <property type="match status" value="3"/>
</dbReference>
<dbReference type="GO" id="GO:0046872">
    <property type="term" value="F:metal ion binding"/>
    <property type="evidence" value="ECO:0007669"/>
    <property type="project" value="UniProtKB-KW"/>
</dbReference>
<dbReference type="GO" id="GO:0008987">
    <property type="term" value="F:quinolinate synthetase A activity"/>
    <property type="evidence" value="ECO:0007669"/>
    <property type="project" value="UniProtKB-UniRule"/>
</dbReference>
<feature type="binding site" evidence="12">
    <location>
        <position position="172"/>
    </location>
    <ligand>
        <name>[4Fe-4S] cluster</name>
        <dbReference type="ChEBI" id="CHEBI:49883"/>
    </ligand>
</feature>
<evidence type="ECO:0000256" key="7">
    <source>
        <dbReference type="ARBA" id="ARBA00022723"/>
    </source>
</evidence>
<dbReference type="Pfam" id="PF02445">
    <property type="entry name" value="NadA"/>
    <property type="match status" value="1"/>
</dbReference>
<dbReference type="PANTHER" id="PTHR30573:SF0">
    <property type="entry name" value="QUINOLINATE SYNTHASE, CHLOROPLASTIC"/>
    <property type="match status" value="1"/>
</dbReference>
<feature type="binding site" evidence="12">
    <location>
        <position position="24"/>
    </location>
    <ligand>
        <name>iminosuccinate</name>
        <dbReference type="ChEBI" id="CHEBI:77875"/>
    </ligand>
</feature>
<evidence type="ECO:0000256" key="1">
    <source>
        <dbReference type="ARBA" id="ARBA00003791"/>
    </source>
</evidence>
<evidence type="ECO:0000256" key="8">
    <source>
        <dbReference type="ARBA" id="ARBA00023004"/>
    </source>
</evidence>
<dbReference type="PANTHER" id="PTHR30573">
    <property type="entry name" value="QUINOLINATE SYNTHETASE A"/>
    <property type="match status" value="1"/>
</dbReference>
<feature type="binding site" evidence="12">
    <location>
        <position position="86"/>
    </location>
    <ligand>
        <name>[4Fe-4S] cluster</name>
        <dbReference type="ChEBI" id="CHEBI:49883"/>
    </ligand>
</feature>
<protein>
    <recommendedName>
        <fullName evidence="11 12">Quinolinate synthase</fullName>
        <ecNumber evidence="3 12">2.5.1.72</ecNumber>
    </recommendedName>
</protein>
<dbReference type="Proteomes" id="UP001321786">
    <property type="component" value="Chromosome"/>
</dbReference>
<dbReference type="RefSeq" id="WP_338536052.1">
    <property type="nucleotide sequence ID" value="NZ_AP028654.1"/>
</dbReference>
<comment type="similarity">
    <text evidence="12">Belongs to the quinolinate synthase family. Type 2 subfamily.</text>
</comment>
<dbReference type="EC" id="2.5.1.72" evidence="3 12"/>
<evidence type="ECO:0000313" key="13">
    <source>
        <dbReference type="EMBL" id="BEP27681.1"/>
    </source>
</evidence>
<dbReference type="GO" id="GO:0005737">
    <property type="term" value="C:cytoplasm"/>
    <property type="evidence" value="ECO:0007669"/>
    <property type="project" value="UniProtKB-SubCell"/>
</dbReference>
<feature type="binding site" evidence="12">
    <location>
        <position position="129"/>
    </location>
    <ligand>
        <name>iminosuccinate</name>
        <dbReference type="ChEBI" id="CHEBI:77875"/>
    </ligand>
</feature>
<gene>
    <name evidence="12 13" type="primary">nadA</name>
    <name evidence="13" type="ORF">HLPR_00120</name>
</gene>
<keyword evidence="8 12" id="KW-0408">Iron</keyword>
<dbReference type="NCBIfam" id="NF006878">
    <property type="entry name" value="PRK09375.1-2"/>
    <property type="match status" value="1"/>
</dbReference>
<dbReference type="KEGG" id="hprf:HLPR_00120"/>
<sequence length="304" mass="34120">MNRNEMVEEIIRLKEKKNAIILAHNYQIPEVQDIADFVGDSLKLSQIASETDKDLIVFCGVKFMAESAKILSPEKKVLLPVIDAGCPMSDMITGEDLKKYKEENPNVPIVTYVNSSAEVKAYSDICCTSSNALNVVKSLDAKEILFAPDKNLGSYIAGKITDKKIRLWHGFCITHERVETSEIDSARERRPGVKILVHPECNPKIVEKADFVGSTSQIIDYVKTSSDSEFYIGTEMGILHSMRKVAPNKELHLLSKSLVCYNMKKTSLEDVYNALKNDVNEINIDEDIRVKAYNALKRMLSINA</sequence>
<dbReference type="InterPro" id="IPR003473">
    <property type="entry name" value="NadA"/>
</dbReference>
<evidence type="ECO:0000256" key="2">
    <source>
        <dbReference type="ARBA" id="ARBA00005065"/>
    </source>
</evidence>
<evidence type="ECO:0000256" key="6">
    <source>
        <dbReference type="ARBA" id="ARBA00022679"/>
    </source>
</evidence>
<keyword evidence="6 12" id="KW-0808">Transferase</keyword>
<evidence type="ECO:0000256" key="4">
    <source>
        <dbReference type="ARBA" id="ARBA00022485"/>
    </source>
</evidence>
<keyword evidence="4 12" id="KW-0004">4Fe-4S</keyword>
<dbReference type="GO" id="GO:0034628">
    <property type="term" value="P:'de novo' NAD+ biosynthetic process from L-aspartate"/>
    <property type="evidence" value="ECO:0007669"/>
    <property type="project" value="TreeGrafter"/>
</dbReference>
<feature type="binding site" evidence="12">
    <location>
        <begin position="198"/>
        <end position="200"/>
    </location>
    <ligand>
        <name>iminosuccinate</name>
        <dbReference type="ChEBI" id="CHEBI:77875"/>
    </ligand>
</feature>
<keyword evidence="14" id="KW-1185">Reference proteome</keyword>
<feature type="binding site" evidence="12">
    <location>
        <position position="260"/>
    </location>
    <ligand>
        <name>[4Fe-4S] cluster</name>
        <dbReference type="ChEBI" id="CHEBI:49883"/>
    </ligand>
</feature>
<feature type="binding site" evidence="12">
    <location>
        <position position="41"/>
    </location>
    <ligand>
        <name>iminosuccinate</name>
        <dbReference type="ChEBI" id="CHEBI:77875"/>
    </ligand>
</feature>
<dbReference type="HAMAP" id="MF_00568">
    <property type="entry name" value="NadA_type2"/>
    <property type="match status" value="1"/>
</dbReference>
<feature type="binding site" evidence="12">
    <location>
        <begin position="112"/>
        <end position="114"/>
    </location>
    <ligand>
        <name>iminosuccinate</name>
        <dbReference type="ChEBI" id="CHEBI:77875"/>
    </ligand>
</feature>
<proteinExistence type="inferred from homology"/>
<accession>A0AAU9EKE0</accession>
<comment type="cofactor">
    <cofactor evidence="12">
        <name>[4Fe-4S] cluster</name>
        <dbReference type="ChEBI" id="CHEBI:49883"/>
    </cofactor>
    <text evidence="12">Binds 1 [4Fe-4S] cluster per subunit.</text>
</comment>
<comment type="pathway">
    <text evidence="2 12">Cofactor biosynthesis; NAD(+) biosynthesis; quinolinate from iminoaspartate: step 1/1.</text>
</comment>
<dbReference type="InterPro" id="IPR023066">
    <property type="entry name" value="Quinolinate_synth_type2"/>
</dbReference>
<dbReference type="FunFam" id="3.40.50.10800:FF:000001">
    <property type="entry name" value="Quinolinate synthase A"/>
    <property type="match status" value="1"/>
</dbReference>
<dbReference type="SUPFAM" id="SSF142754">
    <property type="entry name" value="NadA-like"/>
    <property type="match status" value="1"/>
</dbReference>
<reference evidence="13 14" key="1">
    <citation type="submission" date="2023-08" db="EMBL/GenBank/DDBJ databases">
        <title>Helicovermis profunda gen. nov., sp. nov., a novel mesophilic, fermentative bacterium within the Bacillota from a deep-sea hydrothermal vent chimney.</title>
        <authorList>
            <person name="Miyazaki U."/>
            <person name="Mizutani D."/>
            <person name="Hashimoto Y."/>
            <person name="Tame A."/>
            <person name="Sawayama S."/>
            <person name="Miyazaki J."/>
            <person name="Takai K."/>
            <person name="Nakagawa S."/>
        </authorList>
    </citation>
    <scope>NUCLEOTIDE SEQUENCE [LARGE SCALE GENOMIC DNA]</scope>
    <source>
        <strain evidence="13 14">S502</strain>
    </source>
</reference>
<dbReference type="GO" id="GO:0051539">
    <property type="term" value="F:4 iron, 4 sulfur cluster binding"/>
    <property type="evidence" value="ECO:0007669"/>
    <property type="project" value="UniProtKB-KW"/>
</dbReference>
<organism evidence="13 14">
    <name type="scientific">Helicovermis profundi</name>
    <dbReference type="NCBI Taxonomy" id="3065157"/>
    <lineage>
        <taxon>Bacteria</taxon>
        <taxon>Bacillati</taxon>
        <taxon>Bacillota</taxon>
        <taxon>Clostridia</taxon>
        <taxon>Helicovermis</taxon>
    </lineage>
</organism>